<name>A0A8J5VA98_ZIZPA</name>
<proteinExistence type="predicted"/>
<evidence type="ECO:0000313" key="4">
    <source>
        <dbReference type="Proteomes" id="UP000729402"/>
    </source>
</evidence>
<sequence>MNPPLVHWGKQKGSPCQQDDNLHSSKRMRNSDPELPEQLSYLEVFECPRLRVMECKAPNLHSLCIFACGSRHVPLSFGETSLLKKLRMGFPTALCLDSAELAAIFRNLESLILYVCGKKVITPMVSSKFLHLKRLDIIVSARTRLLSYDYLSLVSFLDASPSLHTFVLDVLENHPEDDSVFKDSHLRQMSQQRHDNLRNVKIFGFRSAKSLVELTCHFLQNTSIKRLTLDIPGICSTCSTSKTGRCDPMDPDTLVEAPKALLAIRTYIEGKVPSLLSN</sequence>
<organism evidence="3 4">
    <name type="scientific">Zizania palustris</name>
    <name type="common">Northern wild rice</name>
    <dbReference type="NCBI Taxonomy" id="103762"/>
    <lineage>
        <taxon>Eukaryota</taxon>
        <taxon>Viridiplantae</taxon>
        <taxon>Streptophyta</taxon>
        <taxon>Embryophyta</taxon>
        <taxon>Tracheophyta</taxon>
        <taxon>Spermatophyta</taxon>
        <taxon>Magnoliopsida</taxon>
        <taxon>Liliopsida</taxon>
        <taxon>Poales</taxon>
        <taxon>Poaceae</taxon>
        <taxon>BOP clade</taxon>
        <taxon>Oryzoideae</taxon>
        <taxon>Oryzeae</taxon>
        <taxon>Zizaniinae</taxon>
        <taxon>Zizania</taxon>
    </lineage>
</organism>
<dbReference type="InterPro" id="IPR055357">
    <property type="entry name" value="LRR_At1g61320_AtMIF1"/>
</dbReference>
<dbReference type="OrthoDB" id="617794at2759"/>
<dbReference type="PANTHER" id="PTHR34145:SF8">
    <property type="entry name" value="OS05G0538250 PROTEIN"/>
    <property type="match status" value="1"/>
</dbReference>
<reference evidence="3" key="2">
    <citation type="submission" date="2021-02" db="EMBL/GenBank/DDBJ databases">
        <authorList>
            <person name="Kimball J.A."/>
            <person name="Haas M.W."/>
            <person name="Macchietto M."/>
            <person name="Kono T."/>
            <person name="Duquette J."/>
            <person name="Shao M."/>
        </authorList>
    </citation>
    <scope>NUCLEOTIDE SEQUENCE</scope>
    <source>
        <tissue evidence="3">Fresh leaf tissue</tissue>
    </source>
</reference>
<comment type="caution">
    <text evidence="3">The sequence shown here is derived from an EMBL/GenBank/DDBJ whole genome shotgun (WGS) entry which is preliminary data.</text>
</comment>
<protein>
    <recommendedName>
        <fullName evidence="2">At1g61320/AtMIF1 LRR domain-containing protein</fullName>
    </recommendedName>
</protein>
<dbReference type="Pfam" id="PF23622">
    <property type="entry name" value="LRR_At1g61320_AtMIF1"/>
    <property type="match status" value="1"/>
</dbReference>
<evidence type="ECO:0000313" key="3">
    <source>
        <dbReference type="EMBL" id="KAG8057360.1"/>
    </source>
</evidence>
<dbReference type="EMBL" id="JAAALK010000287">
    <property type="protein sequence ID" value="KAG8057360.1"/>
    <property type="molecule type" value="Genomic_DNA"/>
</dbReference>
<reference evidence="3" key="1">
    <citation type="journal article" date="2021" name="bioRxiv">
        <title>Whole Genome Assembly and Annotation of Northern Wild Rice, Zizania palustris L., Supports a Whole Genome Duplication in the Zizania Genus.</title>
        <authorList>
            <person name="Haas M."/>
            <person name="Kono T."/>
            <person name="Macchietto M."/>
            <person name="Millas R."/>
            <person name="McGilp L."/>
            <person name="Shao M."/>
            <person name="Duquette J."/>
            <person name="Hirsch C.N."/>
            <person name="Kimball J."/>
        </authorList>
    </citation>
    <scope>NUCLEOTIDE SEQUENCE</scope>
    <source>
        <tissue evidence="3">Fresh leaf tissue</tissue>
    </source>
</reference>
<feature type="region of interest" description="Disordered" evidence="1">
    <location>
        <begin position="1"/>
        <end position="32"/>
    </location>
</feature>
<evidence type="ECO:0000259" key="2">
    <source>
        <dbReference type="Pfam" id="PF23622"/>
    </source>
</evidence>
<gene>
    <name evidence="3" type="ORF">GUJ93_ZPchr0002g23698</name>
</gene>
<dbReference type="InterPro" id="IPR053772">
    <property type="entry name" value="At1g61320/At1g61330-like"/>
</dbReference>
<accession>A0A8J5VA98</accession>
<dbReference type="AlphaFoldDB" id="A0A8J5VA98"/>
<keyword evidence="4" id="KW-1185">Reference proteome</keyword>
<feature type="domain" description="At1g61320/AtMIF1 LRR" evidence="2">
    <location>
        <begin position="37"/>
        <end position="275"/>
    </location>
</feature>
<evidence type="ECO:0000256" key="1">
    <source>
        <dbReference type="SAM" id="MobiDB-lite"/>
    </source>
</evidence>
<dbReference type="Proteomes" id="UP000729402">
    <property type="component" value="Unassembled WGS sequence"/>
</dbReference>
<dbReference type="PANTHER" id="PTHR34145">
    <property type="entry name" value="OS02G0105600 PROTEIN"/>
    <property type="match status" value="1"/>
</dbReference>